<feature type="domain" description="HTH LytTR-type" evidence="2">
    <location>
        <begin position="190"/>
        <end position="291"/>
    </location>
</feature>
<evidence type="ECO:0000313" key="3">
    <source>
        <dbReference type="EMBL" id="SDS92541.1"/>
    </source>
</evidence>
<feature type="transmembrane region" description="Helical" evidence="1">
    <location>
        <begin position="31"/>
        <end position="51"/>
    </location>
</feature>
<evidence type="ECO:0000313" key="4">
    <source>
        <dbReference type="Proteomes" id="UP000199679"/>
    </source>
</evidence>
<dbReference type="STRING" id="652787.SAMN05216490_2105"/>
<dbReference type="GO" id="GO:0003677">
    <property type="term" value="F:DNA binding"/>
    <property type="evidence" value="ECO:0007669"/>
    <property type="project" value="InterPro"/>
</dbReference>
<dbReference type="AlphaFoldDB" id="A0A1H1W7B0"/>
<protein>
    <submittedName>
        <fullName evidence="3">Transcriptional regulator, LytTR family</fullName>
    </submittedName>
</protein>
<keyword evidence="4" id="KW-1185">Reference proteome</keyword>
<dbReference type="PANTHER" id="PTHR37299:SF1">
    <property type="entry name" value="STAGE 0 SPORULATION PROTEIN A HOMOLOG"/>
    <property type="match status" value="1"/>
</dbReference>
<dbReference type="InterPro" id="IPR046947">
    <property type="entry name" value="LytR-like"/>
</dbReference>
<accession>A0A1H1W7B0</accession>
<dbReference type="RefSeq" id="WP_091372061.1">
    <property type="nucleotide sequence ID" value="NZ_LT629740.1"/>
</dbReference>
<keyword evidence="1" id="KW-0472">Membrane</keyword>
<evidence type="ECO:0000259" key="2">
    <source>
        <dbReference type="PROSITE" id="PS50930"/>
    </source>
</evidence>
<dbReference type="Proteomes" id="UP000199679">
    <property type="component" value="Chromosome I"/>
</dbReference>
<proteinExistence type="predicted"/>
<reference evidence="3 4" key="1">
    <citation type="submission" date="2016-10" db="EMBL/GenBank/DDBJ databases">
        <authorList>
            <person name="de Groot N.N."/>
        </authorList>
    </citation>
    <scope>NUCLEOTIDE SEQUENCE [LARGE SCALE GENOMIC DNA]</scope>
    <source>
        <strain evidence="3 4">MP1X4</strain>
    </source>
</reference>
<evidence type="ECO:0000256" key="1">
    <source>
        <dbReference type="SAM" id="Phobius"/>
    </source>
</evidence>
<dbReference type="SMART" id="SM00850">
    <property type="entry name" value="LytTR"/>
    <property type="match status" value="1"/>
</dbReference>
<dbReference type="OrthoDB" id="1118393at2"/>
<dbReference type="EMBL" id="LT629740">
    <property type="protein sequence ID" value="SDS92541.1"/>
    <property type="molecule type" value="Genomic_DNA"/>
</dbReference>
<sequence>MATIRFFTVNSILKNVLTHRFSLLTTRHDKILFVIITSGFSLLFMDVFIPFNINSWYDLSRVSLFNIISAFSFCGALTLLFTQFGLRKWLHMNRFSYMQYFFWAIGEVMLLSIVMLAIDWLLNKHPVISVNYYLLTFKYTLLIAIVPYVVSLLILFARQKSQLARNLSKMNMTKPLSAYLSIEDENGKVILSLQLKNILFFKSEDNYVDVHYLLGGKVKKELIRTTLKRIESKCSCSCLIRVHRSYTINIENVSSSRKTTKGYILQFDLLPDLQIPVSASHQNQFEQYLVNTDIISPFTPL</sequence>
<keyword evidence="1" id="KW-1133">Transmembrane helix</keyword>
<dbReference type="PROSITE" id="PS50930">
    <property type="entry name" value="HTH_LYTTR"/>
    <property type="match status" value="1"/>
</dbReference>
<organism evidence="3 4">
    <name type="scientific">Mucilaginibacter mallensis</name>
    <dbReference type="NCBI Taxonomy" id="652787"/>
    <lineage>
        <taxon>Bacteria</taxon>
        <taxon>Pseudomonadati</taxon>
        <taxon>Bacteroidota</taxon>
        <taxon>Sphingobacteriia</taxon>
        <taxon>Sphingobacteriales</taxon>
        <taxon>Sphingobacteriaceae</taxon>
        <taxon>Mucilaginibacter</taxon>
    </lineage>
</organism>
<feature type="transmembrane region" description="Helical" evidence="1">
    <location>
        <begin position="130"/>
        <end position="157"/>
    </location>
</feature>
<dbReference type="PANTHER" id="PTHR37299">
    <property type="entry name" value="TRANSCRIPTIONAL REGULATOR-RELATED"/>
    <property type="match status" value="1"/>
</dbReference>
<feature type="transmembrane region" description="Helical" evidence="1">
    <location>
        <begin position="98"/>
        <end position="118"/>
    </location>
</feature>
<gene>
    <name evidence="3" type="ORF">SAMN05216490_2105</name>
</gene>
<dbReference type="InterPro" id="IPR007492">
    <property type="entry name" value="LytTR_DNA-bd_dom"/>
</dbReference>
<dbReference type="Pfam" id="PF04397">
    <property type="entry name" value="LytTR"/>
    <property type="match status" value="1"/>
</dbReference>
<dbReference type="GO" id="GO:0000156">
    <property type="term" value="F:phosphorelay response regulator activity"/>
    <property type="evidence" value="ECO:0007669"/>
    <property type="project" value="InterPro"/>
</dbReference>
<name>A0A1H1W7B0_MUCMA</name>
<keyword evidence="1" id="KW-0812">Transmembrane</keyword>
<feature type="transmembrane region" description="Helical" evidence="1">
    <location>
        <begin position="63"/>
        <end position="86"/>
    </location>
</feature>
<dbReference type="Gene3D" id="2.40.50.1020">
    <property type="entry name" value="LytTr DNA-binding domain"/>
    <property type="match status" value="1"/>
</dbReference>